<accession>A0A821UFQ6</accession>
<evidence type="ECO:0000313" key="3">
    <source>
        <dbReference type="Proteomes" id="UP000663848"/>
    </source>
</evidence>
<reference evidence="2" key="1">
    <citation type="submission" date="2021-02" db="EMBL/GenBank/DDBJ databases">
        <authorList>
            <person name="Nowell W R."/>
        </authorList>
    </citation>
    <scope>NUCLEOTIDE SEQUENCE</scope>
</reference>
<evidence type="ECO:0000313" key="1">
    <source>
        <dbReference type="EMBL" id="CAF3634767.1"/>
    </source>
</evidence>
<dbReference type="Proteomes" id="UP000663848">
    <property type="component" value="Unassembled WGS sequence"/>
</dbReference>
<dbReference type="AlphaFoldDB" id="A0A821UFQ6"/>
<evidence type="ECO:0000313" key="2">
    <source>
        <dbReference type="EMBL" id="CAF4889372.1"/>
    </source>
</evidence>
<proteinExistence type="predicted"/>
<protein>
    <submittedName>
        <fullName evidence="2">Uncharacterized protein</fullName>
    </submittedName>
</protein>
<name>A0A821UFQ6_9BILA</name>
<organism evidence="2 3">
    <name type="scientific">Rotaria socialis</name>
    <dbReference type="NCBI Taxonomy" id="392032"/>
    <lineage>
        <taxon>Eukaryota</taxon>
        <taxon>Metazoa</taxon>
        <taxon>Spiralia</taxon>
        <taxon>Gnathifera</taxon>
        <taxon>Rotifera</taxon>
        <taxon>Eurotatoria</taxon>
        <taxon>Bdelloidea</taxon>
        <taxon>Philodinida</taxon>
        <taxon>Philodinidae</taxon>
        <taxon>Rotaria</taxon>
    </lineage>
</organism>
<sequence length="353" mass="41610">MAYANPATLHLHYDIEKPGYHVYDRRHYPEKHRFTLTEPVYKPRGRAHIPSPPLEDEHWRPHGQHIEPAYSNFGPDWKSSIRPIKSPRHPNAKPTLPVGIIEQNIHFMRPYPQNWQRTNNEWIYFNDESADHRPAKRNFFANVYLRSLEDLGDENVHMETMGHKRKVIDPRNGLQKRSEGDKSYRGVELSPNFYKFGCTLPAVNFGRLKKRHGPKKDLGDENVHMETMGHKRKVIDPRNGLQKRSEGDKSYRGVELSPNFYKFGCTLPAVNFGRLKKRHGPKSRFVPMTNEKIPVTDENEFEEKERRRENNQIVEEVIQLENWTPVESMTRAFTVFDMESNDKEGGKYRPRFR</sequence>
<comment type="caution">
    <text evidence="2">The sequence shown here is derived from an EMBL/GenBank/DDBJ whole genome shotgun (WGS) entry which is preliminary data.</text>
</comment>
<dbReference type="EMBL" id="CAJOBR010009170">
    <property type="protein sequence ID" value="CAF4889372.1"/>
    <property type="molecule type" value="Genomic_DNA"/>
</dbReference>
<dbReference type="EMBL" id="CAJNYT010004135">
    <property type="protein sequence ID" value="CAF3634767.1"/>
    <property type="molecule type" value="Genomic_DNA"/>
</dbReference>
<dbReference type="Pfam" id="PF15160">
    <property type="entry name" value="SASRP1"/>
    <property type="match status" value="2"/>
</dbReference>
<dbReference type="Proteomes" id="UP000663872">
    <property type="component" value="Unassembled WGS sequence"/>
</dbReference>
<dbReference type="PANTHER" id="PTHR35845">
    <property type="entry name" value="SPERMATOGENESIS-ASSOCIATED SERINE-RICH PROTEIN 1"/>
    <property type="match status" value="1"/>
</dbReference>
<dbReference type="InterPro" id="IPR029165">
    <property type="entry name" value="SASRP1"/>
</dbReference>
<gene>
    <name evidence="1" type="ORF">GRG538_LOCUS24352</name>
    <name evidence="2" type="ORF">QYT958_LOCUS29968</name>
</gene>
<dbReference type="PANTHER" id="PTHR35845:SF1">
    <property type="entry name" value="SPERMATOGENESIS-ASSOCIATED SERINE-RICH PROTEIN 1"/>
    <property type="match status" value="1"/>
</dbReference>